<protein>
    <submittedName>
        <fullName evidence="1">Uncharacterized protein</fullName>
    </submittedName>
</protein>
<dbReference type="EMBL" id="MT143195">
    <property type="protein sequence ID" value="QJA94010.1"/>
    <property type="molecule type" value="Genomic_DNA"/>
</dbReference>
<evidence type="ECO:0000313" key="1">
    <source>
        <dbReference type="EMBL" id="QJA94010.1"/>
    </source>
</evidence>
<organism evidence="1">
    <name type="scientific">viral metagenome</name>
    <dbReference type="NCBI Taxonomy" id="1070528"/>
    <lineage>
        <taxon>unclassified sequences</taxon>
        <taxon>metagenomes</taxon>
        <taxon>organismal metagenomes</taxon>
    </lineage>
</organism>
<name>A0A6M3LGN2_9ZZZZ</name>
<reference evidence="1" key="1">
    <citation type="submission" date="2020-03" db="EMBL/GenBank/DDBJ databases">
        <title>The deep terrestrial virosphere.</title>
        <authorList>
            <person name="Holmfeldt K."/>
            <person name="Nilsson E."/>
            <person name="Simone D."/>
            <person name="Lopez-Fernandez M."/>
            <person name="Wu X."/>
            <person name="de Brujin I."/>
            <person name="Lundin D."/>
            <person name="Andersson A."/>
            <person name="Bertilsson S."/>
            <person name="Dopson M."/>
        </authorList>
    </citation>
    <scope>NUCLEOTIDE SEQUENCE</scope>
    <source>
        <strain evidence="1">MM415B04033</strain>
    </source>
</reference>
<accession>A0A6M3LGN2</accession>
<gene>
    <name evidence="1" type="ORF">MM415B04033_0013</name>
</gene>
<proteinExistence type="predicted"/>
<sequence length="99" mass="12121">MKTNELVDYLTAIQRKPFWKYNLSYYLTRIKSFFFEYIIHRPFCVFGYHKKFNGIHHTHLVKNIFGGEINNVYEDGYKCYHCHYCDEPIDQELHNKCIM</sequence>
<dbReference type="AlphaFoldDB" id="A0A6M3LGN2"/>